<protein>
    <submittedName>
        <fullName evidence="3">PEP-utilizing enzyme, N-terminal</fullName>
    </submittedName>
</protein>
<dbReference type="RefSeq" id="WP_173129599.1">
    <property type="nucleotide sequence ID" value="NZ_CBCSGW010000031.1"/>
</dbReference>
<evidence type="ECO:0000313" key="3">
    <source>
        <dbReference type="EMBL" id="NRN65502.1"/>
    </source>
</evidence>
<proteinExistence type="predicted"/>
<sequence length="210" mass="21410">MRAARSTIIALVAGFGLVTAACSGNGQQSTPPATTTPTTTGSAAPDPQKVGFANDLCGAVAKFIVPAAGYRPDTSSPAAAVNSLKTQLTTLSNGLTEATQDLNDVDTAGVPDGQAAVDDLKTTFGQMKQSVDRSKARLDATDVNNQQAVAAAVQDVTKEMSSLGSVKNPLDQPALNSAEMQAAAERADECQKIQQVIAGRSTGSVTATTR</sequence>
<gene>
    <name evidence="3" type="ORF">GC106_27130</name>
</gene>
<feature type="region of interest" description="Disordered" evidence="1">
    <location>
        <begin position="24"/>
        <end position="44"/>
    </location>
</feature>
<dbReference type="Proteomes" id="UP000763557">
    <property type="component" value="Unassembled WGS sequence"/>
</dbReference>
<evidence type="ECO:0000313" key="4">
    <source>
        <dbReference type="Proteomes" id="UP000763557"/>
    </source>
</evidence>
<evidence type="ECO:0000256" key="1">
    <source>
        <dbReference type="SAM" id="MobiDB-lite"/>
    </source>
</evidence>
<evidence type="ECO:0000256" key="2">
    <source>
        <dbReference type="SAM" id="SignalP"/>
    </source>
</evidence>
<dbReference type="EMBL" id="JAAATY010000006">
    <property type="protein sequence ID" value="NRN65502.1"/>
    <property type="molecule type" value="Genomic_DNA"/>
</dbReference>
<dbReference type="PROSITE" id="PS51257">
    <property type="entry name" value="PROKAR_LIPOPROTEIN"/>
    <property type="match status" value="1"/>
</dbReference>
<organism evidence="3 4">
    <name type="scientific">Kibdelosporangium persicum</name>
    <dbReference type="NCBI Taxonomy" id="2698649"/>
    <lineage>
        <taxon>Bacteria</taxon>
        <taxon>Bacillati</taxon>
        <taxon>Actinomycetota</taxon>
        <taxon>Actinomycetes</taxon>
        <taxon>Pseudonocardiales</taxon>
        <taxon>Pseudonocardiaceae</taxon>
        <taxon>Kibdelosporangium</taxon>
    </lineage>
</organism>
<feature type="compositionally biased region" description="Low complexity" evidence="1">
    <location>
        <begin position="26"/>
        <end position="44"/>
    </location>
</feature>
<reference evidence="3 4" key="1">
    <citation type="submission" date="2020-01" db="EMBL/GenBank/DDBJ databases">
        <title>Kibdelosporangium persica a novel Actinomycetes from a hot desert in Iran.</title>
        <authorList>
            <person name="Safaei N."/>
            <person name="Zaburannyi N."/>
            <person name="Mueller R."/>
            <person name="Wink J."/>
        </authorList>
    </citation>
    <scope>NUCLEOTIDE SEQUENCE [LARGE SCALE GENOMIC DNA]</scope>
    <source>
        <strain evidence="3 4">4NS15</strain>
    </source>
</reference>
<feature type="signal peptide" evidence="2">
    <location>
        <begin position="1"/>
        <end position="20"/>
    </location>
</feature>
<name>A0ABX2F2H3_9PSEU</name>
<keyword evidence="4" id="KW-1185">Reference proteome</keyword>
<keyword evidence="2" id="KW-0732">Signal</keyword>
<feature type="chain" id="PRO_5046679049" evidence="2">
    <location>
        <begin position="21"/>
        <end position="210"/>
    </location>
</feature>
<comment type="caution">
    <text evidence="3">The sequence shown here is derived from an EMBL/GenBank/DDBJ whole genome shotgun (WGS) entry which is preliminary data.</text>
</comment>
<accession>A0ABX2F2H3</accession>